<dbReference type="Proteomes" id="UP001234202">
    <property type="component" value="Unassembled WGS sequence"/>
</dbReference>
<evidence type="ECO:0000313" key="1">
    <source>
        <dbReference type="EMBL" id="KAJ9118517.1"/>
    </source>
</evidence>
<proteinExistence type="predicted"/>
<dbReference type="EMBL" id="JASBWV010000028">
    <property type="protein sequence ID" value="KAJ9118517.1"/>
    <property type="molecule type" value="Genomic_DNA"/>
</dbReference>
<comment type="caution">
    <text evidence="1">The sequence shown here is derived from an EMBL/GenBank/DDBJ whole genome shotgun (WGS) entry which is preliminary data.</text>
</comment>
<protein>
    <submittedName>
        <fullName evidence="1">Uncharacterized protein</fullName>
    </submittedName>
</protein>
<keyword evidence="2" id="KW-1185">Reference proteome</keyword>
<reference evidence="1" key="1">
    <citation type="submission" date="2023-04" db="EMBL/GenBank/DDBJ databases">
        <title>Draft Genome sequencing of Naganishia species isolated from polar environments using Oxford Nanopore Technology.</title>
        <authorList>
            <person name="Leo P."/>
            <person name="Venkateswaran K."/>
        </authorList>
    </citation>
    <scope>NUCLEOTIDE SEQUENCE</scope>
    <source>
        <strain evidence="1">DBVPG 5303</strain>
    </source>
</reference>
<accession>A0ACC2X6Y5</accession>
<organism evidence="1 2">
    <name type="scientific">Naganishia onofrii</name>
    <dbReference type="NCBI Taxonomy" id="1851511"/>
    <lineage>
        <taxon>Eukaryota</taxon>
        <taxon>Fungi</taxon>
        <taxon>Dikarya</taxon>
        <taxon>Basidiomycota</taxon>
        <taxon>Agaricomycotina</taxon>
        <taxon>Tremellomycetes</taxon>
        <taxon>Filobasidiales</taxon>
        <taxon>Filobasidiaceae</taxon>
        <taxon>Naganishia</taxon>
    </lineage>
</organism>
<gene>
    <name evidence="1" type="ORF">QFC24_006170</name>
</gene>
<sequence>MSDFEGGHSDAVLTTVESDVEELSIVDLHDDARSSTYEPVAAPARSPPIESHQAIKVFQYKFNSEVKVLLDTVREEASHVPFQLKEVYNHLEHFLAGSEFSEEIDARTQLVGLMESTDDKLQFAARAHDLGIKLEKISQSIDIESWQGALKTLEMELLADNAINVPKATEETKKEGLTAQNYIRQQTVNFSKLQNEINREFMLLQTWLANKVAVDIMFQGLEKKGLSRTDIYPLKQKVYRFSPSPSYVSQSSIYEDPSKPNSNDGYASDNSGISRQGFTMASGANDENSIIVSGFLTVPTGMSLGRPVRSTKRRGSDNSSRAASQIRRQCLEPQYAQLGQGGQIVFAPAPEEGSVYDGDDEDNNNAPSEISISRASSVNPDV</sequence>
<evidence type="ECO:0000313" key="2">
    <source>
        <dbReference type="Proteomes" id="UP001234202"/>
    </source>
</evidence>
<name>A0ACC2X6Y5_9TREE</name>